<dbReference type="InterPro" id="IPR013750">
    <property type="entry name" value="GHMP_kinase_C_dom"/>
</dbReference>
<evidence type="ECO:0000256" key="1">
    <source>
        <dbReference type="ARBA" id="ARBA00006566"/>
    </source>
</evidence>
<keyword evidence="5" id="KW-0067">ATP-binding</keyword>
<dbReference type="EMBL" id="BAAARA010000004">
    <property type="protein sequence ID" value="GAA2340518.1"/>
    <property type="molecule type" value="Genomic_DNA"/>
</dbReference>
<evidence type="ECO:0000256" key="3">
    <source>
        <dbReference type="ARBA" id="ARBA00022741"/>
    </source>
</evidence>
<keyword evidence="2" id="KW-0808">Transferase</keyword>
<evidence type="ECO:0000259" key="9">
    <source>
        <dbReference type="Pfam" id="PF08544"/>
    </source>
</evidence>
<organism evidence="11 12">
    <name type="scientific">Saccharopolyspora halophila</name>
    <dbReference type="NCBI Taxonomy" id="405551"/>
    <lineage>
        <taxon>Bacteria</taxon>
        <taxon>Bacillati</taxon>
        <taxon>Actinomycetota</taxon>
        <taxon>Actinomycetes</taxon>
        <taxon>Pseudonocardiales</taxon>
        <taxon>Pseudonocardiaceae</taxon>
        <taxon>Saccharopolyspora</taxon>
    </lineage>
</organism>
<dbReference type="Gene3D" id="3.30.230.10">
    <property type="match status" value="1"/>
</dbReference>
<keyword evidence="6" id="KW-0119">Carbohydrate metabolism</keyword>
<dbReference type="PROSITE" id="PS00106">
    <property type="entry name" value="GALACTOKINASE"/>
    <property type="match status" value="1"/>
</dbReference>
<dbReference type="Pfam" id="PF10509">
    <property type="entry name" value="GalKase_gal_bdg"/>
    <property type="match status" value="1"/>
</dbReference>
<comment type="similarity">
    <text evidence="1">Belongs to the GHMP kinase family. GalK subfamily.</text>
</comment>
<dbReference type="InterPro" id="IPR000705">
    <property type="entry name" value="Galactokinase"/>
</dbReference>
<dbReference type="PIRSF" id="PIRSF000530">
    <property type="entry name" value="Galactokinase"/>
    <property type="match status" value="1"/>
</dbReference>
<dbReference type="InterPro" id="IPR006206">
    <property type="entry name" value="Mevalonate/galactokinase"/>
</dbReference>
<dbReference type="InterPro" id="IPR006204">
    <property type="entry name" value="GHMP_kinase_N_dom"/>
</dbReference>
<dbReference type="PRINTS" id="PR00959">
    <property type="entry name" value="MEVGALKINASE"/>
</dbReference>
<dbReference type="PANTHER" id="PTHR10457:SF7">
    <property type="entry name" value="GALACTOKINASE-RELATED"/>
    <property type="match status" value="1"/>
</dbReference>
<dbReference type="PRINTS" id="PR00473">
    <property type="entry name" value="GALCTOKINASE"/>
</dbReference>
<dbReference type="PANTHER" id="PTHR10457">
    <property type="entry name" value="MEVALONATE KINASE/GALACTOKINASE"/>
    <property type="match status" value="1"/>
</dbReference>
<evidence type="ECO:0000256" key="6">
    <source>
        <dbReference type="ARBA" id="ARBA00023144"/>
    </source>
</evidence>
<reference evidence="11 12" key="1">
    <citation type="journal article" date="2019" name="Int. J. Syst. Evol. Microbiol.">
        <title>The Global Catalogue of Microorganisms (GCM) 10K type strain sequencing project: providing services to taxonomists for standard genome sequencing and annotation.</title>
        <authorList>
            <consortium name="The Broad Institute Genomics Platform"/>
            <consortium name="The Broad Institute Genome Sequencing Center for Infectious Disease"/>
            <person name="Wu L."/>
            <person name="Ma J."/>
        </authorList>
    </citation>
    <scope>NUCLEOTIDE SEQUENCE [LARGE SCALE GENOMIC DNA]</scope>
    <source>
        <strain evidence="11 12">JCM 16221</strain>
    </source>
</reference>
<dbReference type="NCBIfam" id="TIGR00131">
    <property type="entry name" value="gal_kin"/>
    <property type="match status" value="1"/>
</dbReference>
<keyword evidence="6" id="KW-0299">Galactose metabolism</keyword>
<proteinExistence type="inferred from homology"/>
<dbReference type="InterPro" id="IPR019539">
    <property type="entry name" value="GalKase_N"/>
</dbReference>
<evidence type="ECO:0000256" key="7">
    <source>
        <dbReference type="NCBIfam" id="TIGR00131"/>
    </source>
</evidence>
<dbReference type="EC" id="2.7.1.6" evidence="7"/>
<dbReference type="RefSeq" id="WP_344128370.1">
    <property type="nucleotide sequence ID" value="NZ_BAAARA010000004.1"/>
</dbReference>
<protein>
    <recommendedName>
        <fullName evidence="7">Galactokinase</fullName>
        <ecNumber evidence="7">2.7.1.6</ecNumber>
    </recommendedName>
</protein>
<dbReference type="InterPro" id="IPR020568">
    <property type="entry name" value="Ribosomal_Su5_D2-typ_SF"/>
</dbReference>
<evidence type="ECO:0000256" key="5">
    <source>
        <dbReference type="ARBA" id="ARBA00022840"/>
    </source>
</evidence>
<dbReference type="InterPro" id="IPR019741">
    <property type="entry name" value="Galactokinase_CS"/>
</dbReference>
<evidence type="ECO:0000313" key="11">
    <source>
        <dbReference type="EMBL" id="GAA2340518.1"/>
    </source>
</evidence>
<sequence length="392" mass="41017">MSKSPNAAELFAETYGRAPHAVFSAPGRVNLIGEHTDYNDGFVLPFALPHRVAVAIDGRDDGVLAATTLGDDGQLHAAREAPVEEIAPGSHKGWAAFHAGVAWALHQAGYSIGGADLLIVGEVPTGAGLSSSHALQCAVALALLDQAGYAPGEAGSPNLAQVARLVQISENDFVGAPTGLLDQTASLCCVEAHVLFHDVRSGASEQVPFDPRGSGLELVAIDTRAKHSHSESGYGDRRNGCERAAELLSVEALRDVSIEELPAALDKLPEELRPLVRHVVTENDRVLRTVELLRADKYAEVGPLLDASHASLRDDYRVSCTELDLAADAAKSAGALGARMIGGGFGGSAIALINSSERAAVERAVLRAFAEQNLAEPRIFTAIPSAGAGRDR</sequence>
<keyword evidence="12" id="KW-1185">Reference proteome</keyword>
<name>A0ABN3FZL0_9PSEU</name>
<accession>A0ABN3FZL0</accession>
<feature type="domain" description="Galactokinase N-terminal" evidence="10">
    <location>
        <begin position="9"/>
        <end position="56"/>
    </location>
</feature>
<dbReference type="Gene3D" id="3.30.70.890">
    <property type="entry name" value="GHMP kinase, C-terminal domain"/>
    <property type="match status" value="1"/>
</dbReference>
<evidence type="ECO:0000313" key="12">
    <source>
        <dbReference type="Proteomes" id="UP001501218"/>
    </source>
</evidence>
<evidence type="ECO:0000256" key="2">
    <source>
        <dbReference type="ARBA" id="ARBA00022679"/>
    </source>
</evidence>
<dbReference type="InterPro" id="IPR036554">
    <property type="entry name" value="GHMP_kinase_C_sf"/>
</dbReference>
<dbReference type="SUPFAM" id="SSF54211">
    <property type="entry name" value="Ribosomal protein S5 domain 2-like"/>
    <property type="match status" value="1"/>
</dbReference>
<feature type="domain" description="GHMP kinase C-terminal" evidence="9">
    <location>
        <begin position="290"/>
        <end position="369"/>
    </location>
</feature>
<dbReference type="InterPro" id="IPR014721">
    <property type="entry name" value="Ribsml_uS5_D2-typ_fold_subgr"/>
</dbReference>
<comment type="caution">
    <text evidence="11">The sequence shown here is derived from an EMBL/GenBank/DDBJ whole genome shotgun (WGS) entry which is preliminary data.</text>
</comment>
<gene>
    <name evidence="11" type="primary">galK</name>
    <name evidence="11" type="ORF">GCM10009854_16190</name>
</gene>
<keyword evidence="3" id="KW-0547">Nucleotide-binding</keyword>
<evidence type="ECO:0000256" key="4">
    <source>
        <dbReference type="ARBA" id="ARBA00022777"/>
    </source>
</evidence>
<dbReference type="Pfam" id="PF08544">
    <property type="entry name" value="GHMP_kinases_C"/>
    <property type="match status" value="1"/>
</dbReference>
<keyword evidence="4" id="KW-0418">Kinase</keyword>
<dbReference type="Pfam" id="PF00288">
    <property type="entry name" value="GHMP_kinases_N"/>
    <property type="match status" value="1"/>
</dbReference>
<dbReference type="Proteomes" id="UP001501218">
    <property type="component" value="Unassembled WGS sequence"/>
</dbReference>
<evidence type="ECO:0000259" key="8">
    <source>
        <dbReference type="Pfam" id="PF00288"/>
    </source>
</evidence>
<feature type="domain" description="GHMP kinase N-terminal" evidence="8">
    <location>
        <begin position="100"/>
        <end position="188"/>
    </location>
</feature>
<evidence type="ECO:0000259" key="10">
    <source>
        <dbReference type="Pfam" id="PF10509"/>
    </source>
</evidence>
<dbReference type="SUPFAM" id="SSF55060">
    <property type="entry name" value="GHMP Kinase, C-terminal domain"/>
    <property type="match status" value="1"/>
</dbReference>